<dbReference type="PROSITE" id="PS00972">
    <property type="entry name" value="USP_1"/>
    <property type="match status" value="1"/>
</dbReference>
<feature type="compositionally biased region" description="Basic and acidic residues" evidence="2">
    <location>
        <begin position="8"/>
        <end position="17"/>
    </location>
</feature>
<feature type="domain" description="USP" evidence="4">
    <location>
        <begin position="31"/>
        <end position="306"/>
    </location>
</feature>
<feature type="region of interest" description="Disordered" evidence="2">
    <location>
        <begin position="1"/>
        <end position="30"/>
    </location>
</feature>
<dbReference type="EC" id="3.4.19.12" evidence="1"/>
<keyword evidence="3" id="KW-0812">Transmembrane</keyword>
<dbReference type="GO" id="GO:0005634">
    <property type="term" value="C:nucleus"/>
    <property type="evidence" value="ECO:0007669"/>
    <property type="project" value="TreeGrafter"/>
</dbReference>
<dbReference type="InterPro" id="IPR028889">
    <property type="entry name" value="USP"/>
</dbReference>
<keyword evidence="1" id="KW-0645">Protease</keyword>
<keyword evidence="1" id="KW-0788">Thiol protease</keyword>
<keyword evidence="1" id="KW-0378">Hydrolase</keyword>
<dbReference type="RefSeq" id="XP_029310882.1">
    <property type="nucleotide sequence ID" value="XM_029455022.1"/>
</dbReference>
<dbReference type="PANTHER" id="PTHR24006">
    <property type="entry name" value="UBIQUITIN CARBOXYL-TERMINAL HYDROLASE"/>
    <property type="match status" value="1"/>
</dbReference>
<dbReference type="Gene3D" id="3.90.70.10">
    <property type="entry name" value="Cysteine proteinases"/>
    <property type="match status" value="1"/>
</dbReference>
<feature type="transmembrane region" description="Helical" evidence="3">
    <location>
        <begin position="390"/>
        <end position="411"/>
    </location>
</feature>
<dbReference type="GO" id="GO:0004843">
    <property type="term" value="F:cysteine-type deubiquitinase activity"/>
    <property type="evidence" value="ECO:0007669"/>
    <property type="project" value="UniProtKB-UniRule"/>
</dbReference>
<dbReference type="GeneID" id="115023780"/>
<gene>
    <name evidence="6" type="primary">LOC115023780</name>
</gene>
<accession>A0A6J2RN10</accession>
<evidence type="ECO:0000256" key="2">
    <source>
        <dbReference type="SAM" id="MobiDB-lite"/>
    </source>
</evidence>
<evidence type="ECO:0000313" key="5">
    <source>
        <dbReference type="Proteomes" id="UP000504630"/>
    </source>
</evidence>
<dbReference type="GO" id="GO:0005829">
    <property type="term" value="C:cytosol"/>
    <property type="evidence" value="ECO:0007669"/>
    <property type="project" value="TreeGrafter"/>
</dbReference>
<evidence type="ECO:0000259" key="4">
    <source>
        <dbReference type="PROSITE" id="PS50235"/>
    </source>
</evidence>
<dbReference type="KEGG" id="cgob:115023780"/>
<reference evidence="6" key="1">
    <citation type="submission" date="2025-08" db="UniProtKB">
        <authorList>
            <consortium name="RefSeq"/>
        </authorList>
    </citation>
    <scope>IDENTIFICATION</scope>
</reference>
<comment type="catalytic activity">
    <reaction evidence="1">
        <text>Thiol-dependent hydrolysis of ester, thioester, amide, peptide and isopeptide bonds formed by the C-terminal Gly of ubiquitin (a 76-residue protein attached to proteins as an intracellular targeting signal).</text>
        <dbReference type="EC" id="3.4.19.12"/>
    </reaction>
</comment>
<keyword evidence="1" id="KW-0833">Ubl conjugation pathway</keyword>
<evidence type="ECO:0000313" key="6">
    <source>
        <dbReference type="RefSeq" id="XP_029310882.1"/>
    </source>
</evidence>
<dbReference type="Proteomes" id="UP000504630">
    <property type="component" value="Chromosome 18"/>
</dbReference>
<feature type="region of interest" description="Disordered" evidence="2">
    <location>
        <begin position="314"/>
        <end position="384"/>
    </location>
</feature>
<organism evidence="5 6">
    <name type="scientific">Cottoperca gobio</name>
    <name type="common">Frogmouth</name>
    <name type="synonym">Aphritis gobio</name>
    <dbReference type="NCBI Taxonomy" id="56716"/>
    <lineage>
        <taxon>Eukaryota</taxon>
        <taxon>Metazoa</taxon>
        <taxon>Chordata</taxon>
        <taxon>Craniata</taxon>
        <taxon>Vertebrata</taxon>
        <taxon>Euteleostomi</taxon>
        <taxon>Actinopterygii</taxon>
        <taxon>Neopterygii</taxon>
        <taxon>Teleostei</taxon>
        <taxon>Neoteleostei</taxon>
        <taxon>Acanthomorphata</taxon>
        <taxon>Eupercaria</taxon>
        <taxon>Perciformes</taxon>
        <taxon>Notothenioidei</taxon>
        <taxon>Bovichtidae</taxon>
        <taxon>Cottoperca</taxon>
    </lineage>
</organism>
<dbReference type="Pfam" id="PF00443">
    <property type="entry name" value="UCH"/>
    <property type="match status" value="1"/>
</dbReference>
<evidence type="ECO:0000256" key="1">
    <source>
        <dbReference type="RuleBase" id="RU366025"/>
    </source>
</evidence>
<dbReference type="OrthoDB" id="292964at2759"/>
<dbReference type="PROSITE" id="PS00973">
    <property type="entry name" value="USP_2"/>
    <property type="match status" value="1"/>
</dbReference>
<protein>
    <recommendedName>
        <fullName evidence="1">Ubiquitin carboxyl-terminal hydrolase</fullName>
        <ecNumber evidence="1">3.4.19.12</ecNumber>
    </recommendedName>
</protein>
<dbReference type="InterPro" id="IPR050164">
    <property type="entry name" value="Peptidase_C19"/>
</dbReference>
<sequence>MNGRKRHPGEEKAEAEKKKKLKVTQHQGHPHGLYNQGATCYLNSVLQVLFMTTEIHGRLDAESQTTDRELRKVFEQLEEAPCETKNFTRSFEIENVYQQRDAAECLELILHRVSPKVSEVFQGQLTHTTTCSEGHSINEETNSFWTLPLSLKDAHDAPYTYSVESGFKMIFQTKSFSEDNLVYCNGCQKKTGATSGCEMEKHPQILTLLVKRFDLDPVTMSHVKSNRCVDVPRALQSKNKEYKLYGMVNHVGSLRGGHYTATILSKEDDTWYEFNDVHVNKVQKQPFAKTSSYNSSTAYLLVYRGEITQVQKESIERQGKMGKDGIQEEEDAKQDTVSNFNEDREDDLSQQRPGNLTTAEEREQSVIPVEDDATNDERCPSPRSSTNIKIGISIGFGFALIVIISVIVTYLHKP</sequence>
<dbReference type="SUPFAM" id="SSF54001">
    <property type="entry name" value="Cysteine proteinases"/>
    <property type="match status" value="1"/>
</dbReference>
<keyword evidence="3" id="KW-1133">Transmembrane helix</keyword>
<dbReference type="InterPro" id="IPR038765">
    <property type="entry name" value="Papain-like_cys_pep_sf"/>
</dbReference>
<dbReference type="PROSITE" id="PS50235">
    <property type="entry name" value="USP_3"/>
    <property type="match status" value="1"/>
</dbReference>
<dbReference type="InParanoid" id="A0A6J2RN10"/>
<keyword evidence="5" id="KW-1185">Reference proteome</keyword>
<proteinExistence type="inferred from homology"/>
<comment type="similarity">
    <text evidence="1">Belongs to the peptidase C19 family.</text>
</comment>
<dbReference type="InterPro" id="IPR001394">
    <property type="entry name" value="Peptidase_C19_UCH"/>
</dbReference>
<dbReference type="CDD" id="cd02257">
    <property type="entry name" value="Peptidase_C19"/>
    <property type="match status" value="1"/>
</dbReference>
<keyword evidence="3" id="KW-0472">Membrane</keyword>
<feature type="compositionally biased region" description="Basic and acidic residues" evidence="2">
    <location>
        <begin position="314"/>
        <end position="326"/>
    </location>
</feature>
<dbReference type="GO" id="GO:0016579">
    <property type="term" value="P:protein deubiquitination"/>
    <property type="evidence" value="ECO:0007669"/>
    <property type="project" value="InterPro"/>
</dbReference>
<dbReference type="GO" id="GO:0006508">
    <property type="term" value="P:proteolysis"/>
    <property type="evidence" value="ECO:0007669"/>
    <property type="project" value="UniProtKB-KW"/>
</dbReference>
<evidence type="ECO:0000256" key="3">
    <source>
        <dbReference type="SAM" id="Phobius"/>
    </source>
</evidence>
<dbReference type="AlphaFoldDB" id="A0A6J2RN10"/>
<dbReference type="PANTHER" id="PTHR24006:SF899">
    <property type="entry name" value="UBIQUITIN CARBOXYL-TERMINAL HYDROLASE"/>
    <property type="match status" value="1"/>
</dbReference>
<name>A0A6J2RN10_COTGO</name>
<dbReference type="InterPro" id="IPR018200">
    <property type="entry name" value="USP_CS"/>
</dbReference>